<keyword evidence="3" id="KW-1185">Reference proteome</keyword>
<accession>A0ABW3X343</accession>
<protein>
    <submittedName>
        <fullName evidence="2">Uncharacterized protein</fullName>
    </submittedName>
</protein>
<evidence type="ECO:0000313" key="3">
    <source>
        <dbReference type="Proteomes" id="UP001597176"/>
    </source>
</evidence>
<dbReference type="EMBL" id="JBHTND010000027">
    <property type="protein sequence ID" value="MFD1303348.1"/>
    <property type="molecule type" value="Genomic_DNA"/>
</dbReference>
<name>A0ABW3X343_9HYPH</name>
<proteinExistence type="predicted"/>
<gene>
    <name evidence="2" type="ORF">ACFQ4G_17385</name>
</gene>
<organism evidence="2 3">
    <name type="scientific">Methylobacterium marchantiae</name>
    <dbReference type="NCBI Taxonomy" id="600331"/>
    <lineage>
        <taxon>Bacteria</taxon>
        <taxon>Pseudomonadati</taxon>
        <taxon>Pseudomonadota</taxon>
        <taxon>Alphaproteobacteria</taxon>
        <taxon>Hyphomicrobiales</taxon>
        <taxon>Methylobacteriaceae</taxon>
        <taxon>Methylobacterium</taxon>
    </lineage>
</organism>
<dbReference type="RefSeq" id="WP_238208897.1">
    <property type="nucleotide sequence ID" value="NZ_JBHTND010000027.1"/>
</dbReference>
<evidence type="ECO:0000256" key="1">
    <source>
        <dbReference type="SAM" id="MobiDB-lite"/>
    </source>
</evidence>
<feature type="region of interest" description="Disordered" evidence="1">
    <location>
        <begin position="14"/>
        <end position="55"/>
    </location>
</feature>
<sequence length="94" mass="10272">MSVTTLIGLAIPATAQSRRERPPAAHTNLQALADPEISSLPPTTSGHAESNEAHIRRQASFDKRIDQRGERANRVSVQRLFDRCSLIGRGDVAE</sequence>
<comment type="caution">
    <text evidence="2">The sequence shown here is derived from an EMBL/GenBank/DDBJ whole genome shotgun (WGS) entry which is preliminary data.</text>
</comment>
<dbReference type="Proteomes" id="UP001597176">
    <property type="component" value="Unassembled WGS sequence"/>
</dbReference>
<reference evidence="3" key="1">
    <citation type="journal article" date="2019" name="Int. J. Syst. Evol. Microbiol.">
        <title>The Global Catalogue of Microorganisms (GCM) 10K type strain sequencing project: providing services to taxonomists for standard genome sequencing and annotation.</title>
        <authorList>
            <consortium name="The Broad Institute Genomics Platform"/>
            <consortium name="The Broad Institute Genome Sequencing Center for Infectious Disease"/>
            <person name="Wu L."/>
            <person name="Ma J."/>
        </authorList>
    </citation>
    <scope>NUCLEOTIDE SEQUENCE [LARGE SCALE GENOMIC DNA]</scope>
    <source>
        <strain evidence="3">CCUG 56108</strain>
    </source>
</reference>
<evidence type="ECO:0000313" key="2">
    <source>
        <dbReference type="EMBL" id="MFD1303348.1"/>
    </source>
</evidence>